<sequence length="367" mass="41145">MGPSNEHSSGHRNNFDLLRLFAACQVMLSHAWSWLHLGDSLNGTAVFNLLFSVPGVAIFFVISGFLVTDSYIRSSSAASFFVKRSLRIFPALFVNIAVMEFSLLVTGGLNVTRILQYLSYFTVYILTAARIWAVYFTYEPYTMSGFYGASDPSGVLWTLTVELTFYLTLPTLLEIWRRWKRAGALVVAVAGLGSWLMAQHFNITDKYNPFLSVTVGPTFWIFSMGVLARLYWNRVSKIFEGKLLWWLATHLAITWWVAGTSAAFISINNAAPADAFRIAVLAGLVLSAAYSFPRPNLLRGQDLSYGIYLYHMLVMHTLIAIGWVGHWWLWIVEPVGTVALAALSWTLIEKPAMKLRSSLVARRLSVA</sequence>
<feature type="transmembrane region" description="Helical" evidence="1">
    <location>
        <begin position="305"/>
        <end position="324"/>
    </location>
</feature>
<gene>
    <name evidence="3" type="ORF">A4A59_31470</name>
</gene>
<protein>
    <submittedName>
        <fullName evidence="3">Nodulation protein</fullName>
    </submittedName>
</protein>
<feature type="transmembrane region" description="Helical" evidence="1">
    <location>
        <begin position="210"/>
        <end position="232"/>
    </location>
</feature>
<feature type="domain" description="Acyltransferase 3" evidence="2">
    <location>
        <begin position="13"/>
        <end position="347"/>
    </location>
</feature>
<dbReference type="Pfam" id="PF01757">
    <property type="entry name" value="Acyl_transf_3"/>
    <property type="match status" value="1"/>
</dbReference>
<evidence type="ECO:0000313" key="3">
    <source>
        <dbReference type="EMBL" id="KZA97604.1"/>
    </source>
</evidence>
<evidence type="ECO:0000256" key="1">
    <source>
        <dbReference type="SAM" id="Phobius"/>
    </source>
</evidence>
<proteinExistence type="predicted"/>
<dbReference type="GO" id="GO:0016020">
    <property type="term" value="C:membrane"/>
    <property type="evidence" value="ECO:0007669"/>
    <property type="project" value="TreeGrafter"/>
</dbReference>
<dbReference type="PANTHER" id="PTHR23028:SF53">
    <property type="entry name" value="ACYL_TRANSF_3 DOMAIN-CONTAINING PROTEIN"/>
    <property type="match status" value="1"/>
</dbReference>
<feature type="transmembrane region" description="Helical" evidence="1">
    <location>
        <begin position="244"/>
        <end position="269"/>
    </location>
</feature>
<feature type="transmembrane region" description="Helical" evidence="1">
    <location>
        <begin position="275"/>
        <end position="293"/>
    </location>
</feature>
<feature type="transmembrane region" description="Helical" evidence="1">
    <location>
        <begin position="155"/>
        <end position="175"/>
    </location>
</feature>
<feature type="transmembrane region" description="Helical" evidence="1">
    <location>
        <begin position="182"/>
        <end position="198"/>
    </location>
</feature>
<reference evidence="3" key="1">
    <citation type="submission" date="2016-03" db="EMBL/GenBank/DDBJ databases">
        <title>Microsymbionts genomes from the relict species Vavilovia formosa.</title>
        <authorList>
            <person name="Chirak E."/>
            <person name="Kimeklis A."/>
            <person name="Kopat V."/>
            <person name="Andronov E."/>
        </authorList>
    </citation>
    <scope>NUCLEOTIDE SEQUENCE [LARGE SCALE GENOMIC DNA]</scope>
    <source>
        <strain evidence="3">Vaf12</strain>
    </source>
</reference>
<dbReference type="PANTHER" id="PTHR23028">
    <property type="entry name" value="ACETYLTRANSFERASE"/>
    <property type="match status" value="1"/>
</dbReference>
<dbReference type="EMBL" id="LVYU01000132">
    <property type="protein sequence ID" value="KZA97604.1"/>
    <property type="molecule type" value="Genomic_DNA"/>
</dbReference>
<dbReference type="InterPro" id="IPR050879">
    <property type="entry name" value="Acyltransferase_3"/>
</dbReference>
<feature type="transmembrane region" description="Helical" evidence="1">
    <location>
        <begin position="20"/>
        <end position="37"/>
    </location>
</feature>
<organism evidence="3">
    <name type="scientific">Rhizobium leguminosarum</name>
    <dbReference type="NCBI Taxonomy" id="384"/>
    <lineage>
        <taxon>Bacteria</taxon>
        <taxon>Pseudomonadati</taxon>
        <taxon>Pseudomonadota</taxon>
        <taxon>Alphaproteobacteria</taxon>
        <taxon>Hyphomicrobiales</taxon>
        <taxon>Rhizobiaceae</taxon>
        <taxon>Rhizobium/Agrobacterium group</taxon>
        <taxon>Rhizobium</taxon>
    </lineage>
</organism>
<keyword evidence="1" id="KW-1133">Transmembrane helix</keyword>
<dbReference type="GO" id="GO:0000271">
    <property type="term" value="P:polysaccharide biosynthetic process"/>
    <property type="evidence" value="ECO:0007669"/>
    <property type="project" value="TreeGrafter"/>
</dbReference>
<dbReference type="InterPro" id="IPR002656">
    <property type="entry name" value="Acyl_transf_3_dom"/>
</dbReference>
<accession>A0A154IAH7</accession>
<evidence type="ECO:0000259" key="2">
    <source>
        <dbReference type="Pfam" id="PF01757"/>
    </source>
</evidence>
<feature type="transmembrane region" description="Helical" evidence="1">
    <location>
        <begin position="330"/>
        <end position="348"/>
    </location>
</feature>
<dbReference type="GO" id="GO:0016747">
    <property type="term" value="F:acyltransferase activity, transferring groups other than amino-acyl groups"/>
    <property type="evidence" value="ECO:0007669"/>
    <property type="project" value="InterPro"/>
</dbReference>
<feature type="transmembrane region" description="Helical" evidence="1">
    <location>
        <begin position="88"/>
        <end position="105"/>
    </location>
</feature>
<feature type="transmembrane region" description="Helical" evidence="1">
    <location>
        <begin position="117"/>
        <end position="135"/>
    </location>
</feature>
<dbReference type="RefSeq" id="WP_062944506.1">
    <property type="nucleotide sequence ID" value="NZ_CP171847.1"/>
</dbReference>
<comment type="caution">
    <text evidence="3">The sequence shown here is derived from an EMBL/GenBank/DDBJ whole genome shotgun (WGS) entry which is preliminary data.</text>
</comment>
<keyword evidence="1" id="KW-0812">Transmembrane</keyword>
<dbReference type="AlphaFoldDB" id="A0A154IAH7"/>
<feature type="transmembrane region" description="Helical" evidence="1">
    <location>
        <begin position="49"/>
        <end position="68"/>
    </location>
</feature>
<keyword evidence="1" id="KW-0472">Membrane</keyword>
<name>A0A154IAH7_RHILE</name>